<keyword evidence="1" id="KW-1133">Transmembrane helix</keyword>
<evidence type="ECO:0000313" key="2">
    <source>
        <dbReference type="EMBL" id="NYJ05853.1"/>
    </source>
</evidence>
<name>A0A853CIQ2_9ACTN</name>
<keyword evidence="1" id="KW-0472">Membrane</keyword>
<keyword evidence="3" id="KW-1185">Reference proteome</keyword>
<dbReference type="EMBL" id="JACBZT010000001">
    <property type="protein sequence ID" value="NYJ05853.1"/>
    <property type="molecule type" value="Genomic_DNA"/>
</dbReference>
<protein>
    <submittedName>
        <fullName evidence="2">Uncharacterized protein</fullName>
    </submittedName>
</protein>
<feature type="transmembrane region" description="Helical" evidence="1">
    <location>
        <begin position="12"/>
        <end position="36"/>
    </location>
</feature>
<proteinExistence type="predicted"/>
<feature type="transmembrane region" description="Helical" evidence="1">
    <location>
        <begin position="42"/>
        <end position="63"/>
    </location>
</feature>
<organism evidence="2 3">
    <name type="scientific">Petropleomorpha daqingensis</name>
    <dbReference type="NCBI Taxonomy" id="2026353"/>
    <lineage>
        <taxon>Bacteria</taxon>
        <taxon>Bacillati</taxon>
        <taxon>Actinomycetota</taxon>
        <taxon>Actinomycetes</taxon>
        <taxon>Geodermatophilales</taxon>
        <taxon>Geodermatophilaceae</taxon>
        <taxon>Petropleomorpha</taxon>
    </lineage>
</organism>
<keyword evidence="1" id="KW-0812">Transmembrane</keyword>
<dbReference type="AlphaFoldDB" id="A0A853CIQ2"/>
<evidence type="ECO:0000256" key="1">
    <source>
        <dbReference type="SAM" id="Phobius"/>
    </source>
</evidence>
<accession>A0A853CIQ2</accession>
<evidence type="ECO:0000313" key="3">
    <source>
        <dbReference type="Proteomes" id="UP000541969"/>
    </source>
</evidence>
<gene>
    <name evidence="2" type="ORF">GGQ55_002131</name>
</gene>
<comment type="caution">
    <text evidence="2">The sequence shown here is derived from an EMBL/GenBank/DDBJ whole genome shotgun (WGS) entry which is preliminary data.</text>
</comment>
<sequence length="96" mass="10085">MRSSVPRGRPLFLTVPLHVVGLVILGVDVWGVAFWAAVGDSVGIGMVTVAVAVILGLGAMLAADARRQWLLRRPRAATGALEDSAEGLRENPEVQG</sequence>
<reference evidence="2 3" key="1">
    <citation type="submission" date="2020-07" db="EMBL/GenBank/DDBJ databases">
        <title>Sequencing the genomes of 1000 actinobacteria strains.</title>
        <authorList>
            <person name="Klenk H.-P."/>
        </authorList>
    </citation>
    <scope>NUCLEOTIDE SEQUENCE [LARGE SCALE GENOMIC DNA]</scope>
    <source>
        <strain evidence="2 3">DSM 104001</strain>
    </source>
</reference>
<dbReference type="Proteomes" id="UP000541969">
    <property type="component" value="Unassembled WGS sequence"/>
</dbReference>